<dbReference type="SUPFAM" id="SSF51905">
    <property type="entry name" value="FAD/NAD(P)-binding domain"/>
    <property type="match status" value="1"/>
</dbReference>
<accession>A0A6M9PM79</accession>
<dbReference type="NCBIfam" id="TIGR01988">
    <property type="entry name" value="Ubi-OHases"/>
    <property type="match status" value="1"/>
</dbReference>
<dbReference type="InterPro" id="IPR010971">
    <property type="entry name" value="UbiH/COQ6"/>
</dbReference>
<dbReference type="InterPro" id="IPR018168">
    <property type="entry name" value="Ubi_Hdrlase_CS"/>
</dbReference>
<dbReference type="Pfam" id="PF01494">
    <property type="entry name" value="FAD_binding_3"/>
    <property type="match status" value="1"/>
</dbReference>
<dbReference type="Gene3D" id="3.50.50.60">
    <property type="entry name" value="FAD/NAD(P)-binding domain"/>
    <property type="match status" value="2"/>
</dbReference>
<evidence type="ECO:0000256" key="4">
    <source>
        <dbReference type="ARBA" id="ARBA00022630"/>
    </source>
</evidence>
<keyword evidence="7" id="KW-0503">Monooxygenase</keyword>
<evidence type="ECO:0000313" key="9">
    <source>
        <dbReference type="EMBL" id="QKM63354.1"/>
    </source>
</evidence>
<sequence>MKLKHYDILIQGGGPVGLACTAWCLQKFPDAKIALLDRNPENDHDLVAGDSRGVALSHGSKLLLDTIDAWPNECADIHRVHVSQVGRFGRALMTREELKQDALGHIVRYRDIHLTLRQALRKIQARSPHFIWRHVDINKDIDTDADMSDIEAGCIVHAEGGLFKTQDWVESGRDYEQSALVGVVEVENATPHQAWERFTSEGPLAVLPSHFGPNILNLVWCGTPQSSQHRLALNDAEFLKSLQAEFGSRIGQFLTIRDRRLYELGLNYRKEITQGNEVWIGNAAQTLHPVAGQGLNLGLRDAYLLSEKLSALFSKPADEKTPVAITATLENYAQSRKVDRTATIGLTDFMARIFTSDLVPVVIARGLALSALQWLPSVKTALARQMMFGRRQ</sequence>
<dbReference type="InterPro" id="IPR051205">
    <property type="entry name" value="UbiH/COQ6_monooxygenase"/>
</dbReference>
<dbReference type="InterPro" id="IPR002938">
    <property type="entry name" value="FAD-bd"/>
</dbReference>
<dbReference type="GO" id="GO:0006744">
    <property type="term" value="P:ubiquinone biosynthetic process"/>
    <property type="evidence" value="ECO:0007669"/>
    <property type="project" value="UniProtKB-UniPathway"/>
</dbReference>
<evidence type="ECO:0000256" key="2">
    <source>
        <dbReference type="ARBA" id="ARBA00004749"/>
    </source>
</evidence>
<dbReference type="UniPathway" id="UPA00232"/>
<comment type="similarity">
    <text evidence="3">Belongs to the UbiH/COQ6 family.</text>
</comment>
<keyword evidence="5" id="KW-0274">FAD</keyword>
<organism evidence="9 10">
    <name type="scientific">Polynucleobacter antarcticus</name>
    <dbReference type="NCBI Taxonomy" id="1743162"/>
    <lineage>
        <taxon>Bacteria</taxon>
        <taxon>Pseudomonadati</taxon>
        <taxon>Pseudomonadota</taxon>
        <taxon>Betaproteobacteria</taxon>
        <taxon>Burkholderiales</taxon>
        <taxon>Burkholderiaceae</taxon>
        <taxon>Polynucleobacter</taxon>
    </lineage>
</organism>
<gene>
    <name evidence="9" type="ORF">DCO16_10090</name>
</gene>
<dbReference type="PRINTS" id="PR00420">
    <property type="entry name" value="RNGMNOXGNASE"/>
</dbReference>
<reference evidence="9 10" key="1">
    <citation type="submission" date="2018-04" db="EMBL/GenBank/DDBJ databases">
        <title>Polynucleobacter sp. LimPoW16 genome.</title>
        <authorList>
            <person name="Hahn M.W."/>
        </authorList>
    </citation>
    <scope>NUCLEOTIDE SEQUENCE [LARGE SCALE GENOMIC DNA]</scope>
    <source>
        <strain evidence="9 10">LimPoW16</strain>
    </source>
</reference>
<dbReference type="InterPro" id="IPR036188">
    <property type="entry name" value="FAD/NAD-bd_sf"/>
</dbReference>
<evidence type="ECO:0000256" key="1">
    <source>
        <dbReference type="ARBA" id="ARBA00001974"/>
    </source>
</evidence>
<evidence type="ECO:0000256" key="3">
    <source>
        <dbReference type="ARBA" id="ARBA00005349"/>
    </source>
</evidence>
<dbReference type="Proteomes" id="UP000500806">
    <property type="component" value="Chromosome"/>
</dbReference>
<comment type="cofactor">
    <cofactor evidence="1">
        <name>FAD</name>
        <dbReference type="ChEBI" id="CHEBI:57692"/>
    </cofactor>
</comment>
<evidence type="ECO:0000259" key="8">
    <source>
        <dbReference type="Pfam" id="PF01494"/>
    </source>
</evidence>
<keyword evidence="10" id="KW-1185">Reference proteome</keyword>
<dbReference type="PANTHER" id="PTHR43876:SF8">
    <property type="entry name" value="2-OCTAPRENYL-6-METHOXYPHENOL HYDROXYLASE"/>
    <property type="match status" value="1"/>
</dbReference>
<dbReference type="GO" id="GO:0071949">
    <property type="term" value="F:FAD binding"/>
    <property type="evidence" value="ECO:0007669"/>
    <property type="project" value="InterPro"/>
</dbReference>
<feature type="domain" description="FAD-binding" evidence="8">
    <location>
        <begin position="193"/>
        <end position="319"/>
    </location>
</feature>
<dbReference type="AlphaFoldDB" id="A0A6M9PM79"/>
<dbReference type="PROSITE" id="PS01304">
    <property type="entry name" value="UBIH"/>
    <property type="match status" value="1"/>
</dbReference>
<evidence type="ECO:0000256" key="6">
    <source>
        <dbReference type="ARBA" id="ARBA00023002"/>
    </source>
</evidence>
<dbReference type="PROSITE" id="PS51257">
    <property type="entry name" value="PROKAR_LIPOPROTEIN"/>
    <property type="match status" value="1"/>
</dbReference>
<comment type="pathway">
    <text evidence="2">Cofactor biosynthesis; ubiquinone biosynthesis.</text>
</comment>
<dbReference type="PANTHER" id="PTHR43876">
    <property type="entry name" value="UBIQUINONE BIOSYNTHESIS MONOOXYGENASE COQ6, MITOCHONDRIAL"/>
    <property type="match status" value="1"/>
</dbReference>
<dbReference type="RefSeq" id="WP_173943524.1">
    <property type="nucleotide sequence ID" value="NZ_CBCSCD010000002.1"/>
</dbReference>
<evidence type="ECO:0000256" key="5">
    <source>
        <dbReference type="ARBA" id="ARBA00022827"/>
    </source>
</evidence>
<keyword evidence="4" id="KW-0285">Flavoprotein</keyword>
<evidence type="ECO:0000313" key="10">
    <source>
        <dbReference type="Proteomes" id="UP000500806"/>
    </source>
</evidence>
<dbReference type="KEGG" id="pani:DCO16_10090"/>
<keyword evidence="6" id="KW-0560">Oxidoreductase</keyword>
<evidence type="ECO:0000256" key="7">
    <source>
        <dbReference type="ARBA" id="ARBA00023033"/>
    </source>
</evidence>
<keyword evidence="9" id="KW-0830">Ubiquinone</keyword>
<name>A0A6M9PM79_9BURK</name>
<proteinExistence type="inferred from homology"/>
<dbReference type="GO" id="GO:0008681">
    <property type="term" value="F:2-octaprenyl-6-methoxyphenol hydroxylase activity"/>
    <property type="evidence" value="ECO:0007669"/>
    <property type="project" value="TreeGrafter"/>
</dbReference>
<protein>
    <submittedName>
        <fullName evidence="9">Ubiquinone biosynthesis protein UbiH</fullName>
    </submittedName>
</protein>
<dbReference type="EMBL" id="CP028941">
    <property type="protein sequence ID" value="QKM63354.1"/>
    <property type="molecule type" value="Genomic_DNA"/>
</dbReference>